<protein>
    <submittedName>
        <fullName evidence="1">Uncharacterized protein</fullName>
    </submittedName>
</protein>
<gene>
    <name evidence="1" type="ORF">BJ138DRAFT_1150703</name>
</gene>
<evidence type="ECO:0000313" key="1">
    <source>
        <dbReference type="EMBL" id="KAH7911416.1"/>
    </source>
</evidence>
<comment type="caution">
    <text evidence="1">The sequence shown here is derived from an EMBL/GenBank/DDBJ whole genome shotgun (WGS) entry which is preliminary data.</text>
</comment>
<evidence type="ECO:0000313" key="2">
    <source>
        <dbReference type="Proteomes" id="UP000790377"/>
    </source>
</evidence>
<accession>A0ACB8AEB9</accession>
<proteinExistence type="predicted"/>
<dbReference type="Proteomes" id="UP000790377">
    <property type="component" value="Unassembled WGS sequence"/>
</dbReference>
<reference evidence="1" key="1">
    <citation type="journal article" date="2021" name="New Phytol.">
        <title>Evolutionary innovations through gain and loss of genes in the ectomycorrhizal Boletales.</title>
        <authorList>
            <person name="Wu G."/>
            <person name="Miyauchi S."/>
            <person name="Morin E."/>
            <person name="Kuo A."/>
            <person name="Drula E."/>
            <person name="Varga T."/>
            <person name="Kohler A."/>
            <person name="Feng B."/>
            <person name="Cao Y."/>
            <person name="Lipzen A."/>
            <person name="Daum C."/>
            <person name="Hundley H."/>
            <person name="Pangilinan J."/>
            <person name="Johnson J."/>
            <person name="Barry K."/>
            <person name="LaButti K."/>
            <person name="Ng V."/>
            <person name="Ahrendt S."/>
            <person name="Min B."/>
            <person name="Choi I.G."/>
            <person name="Park H."/>
            <person name="Plett J.M."/>
            <person name="Magnuson J."/>
            <person name="Spatafora J.W."/>
            <person name="Nagy L.G."/>
            <person name="Henrissat B."/>
            <person name="Grigoriev I.V."/>
            <person name="Yang Z.L."/>
            <person name="Xu J."/>
            <person name="Martin F.M."/>
        </authorList>
    </citation>
    <scope>NUCLEOTIDE SEQUENCE</scope>
    <source>
        <strain evidence="1">ATCC 28755</strain>
    </source>
</reference>
<dbReference type="EMBL" id="MU267679">
    <property type="protein sequence ID" value="KAH7911416.1"/>
    <property type="molecule type" value="Genomic_DNA"/>
</dbReference>
<organism evidence="1 2">
    <name type="scientific">Hygrophoropsis aurantiaca</name>
    <dbReference type="NCBI Taxonomy" id="72124"/>
    <lineage>
        <taxon>Eukaryota</taxon>
        <taxon>Fungi</taxon>
        <taxon>Dikarya</taxon>
        <taxon>Basidiomycota</taxon>
        <taxon>Agaricomycotina</taxon>
        <taxon>Agaricomycetes</taxon>
        <taxon>Agaricomycetidae</taxon>
        <taxon>Boletales</taxon>
        <taxon>Coniophorineae</taxon>
        <taxon>Hygrophoropsidaceae</taxon>
        <taxon>Hygrophoropsis</taxon>
    </lineage>
</organism>
<name>A0ACB8AEB9_9AGAM</name>
<keyword evidence="2" id="KW-1185">Reference proteome</keyword>
<sequence length="264" mass="29056">MAQGPPTPPPMSATELQDEARDSSITDTPTPLDAPPPASSNDPTQTDPSQDIYQQLFPRIVDLVSRGDFVEITRIAESRDLNTDGDRNYSRLLLIAPLILSYLVLDDLAPAQFALTRLPDNLASHPLSKLFMALVASSSYRKYESIYAQARNLCVMSQQHDFLDPSLAKTVVSMVTTFIDAFRRRTFALLSRAYASLPLSTAQIYLGVNHDEILSVVRDSSWRYDASTQMLYPTPQNATTAVASLPSALSTFHLVTNGLTSLES</sequence>